<name>A0AA39YAQ2_9PEZI</name>
<organism evidence="2 3">
    <name type="scientific">Cercophora newfieldiana</name>
    <dbReference type="NCBI Taxonomy" id="92897"/>
    <lineage>
        <taxon>Eukaryota</taxon>
        <taxon>Fungi</taxon>
        <taxon>Dikarya</taxon>
        <taxon>Ascomycota</taxon>
        <taxon>Pezizomycotina</taxon>
        <taxon>Sordariomycetes</taxon>
        <taxon>Sordariomycetidae</taxon>
        <taxon>Sordariales</taxon>
        <taxon>Lasiosphaeriaceae</taxon>
        <taxon>Cercophora</taxon>
    </lineage>
</organism>
<reference evidence="2" key="1">
    <citation type="submission" date="2023-06" db="EMBL/GenBank/DDBJ databases">
        <title>Genome-scale phylogeny and comparative genomics of the fungal order Sordariales.</title>
        <authorList>
            <consortium name="Lawrence Berkeley National Laboratory"/>
            <person name="Hensen N."/>
            <person name="Bonometti L."/>
            <person name="Westerberg I."/>
            <person name="Brannstrom I.O."/>
            <person name="Guillou S."/>
            <person name="Cros-Aarteil S."/>
            <person name="Calhoun S."/>
            <person name="Haridas S."/>
            <person name="Kuo A."/>
            <person name="Mondo S."/>
            <person name="Pangilinan J."/>
            <person name="Riley R."/>
            <person name="Labutti K."/>
            <person name="Andreopoulos B."/>
            <person name="Lipzen A."/>
            <person name="Chen C."/>
            <person name="Yanf M."/>
            <person name="Daum C."/>
            <person name="Ng V."/>
            <person name="Clum A."/>
            <person name="Steindorff A."/>
            <person name="Ohm R."/>
            <person name="Martin F."/>
            <person name="Silar P."/>
            <person name="Natvig D."/>
            <person name="Lalanne C."/>
            <person name="Gautier V."/>
            <person name="Ament-Velasquez S.L."/>
            <person name="Kruys A."/>
            <person name="Hutchinson M.I."/>
            <person name="Powell A.J."/>
            <person name="Barry K."/>
            <person name="Miller A.N."/>
            <person name="Grigoriev I.V."/>
            <person name="Debuchy R."/>
            <person name="Gladieux P."/>
            <person name="Thoren M.H."/>
            <person name="Johannesson H."/>
        </authorList>
    </citation>
    <scope>NUCLEOTIDE SEQUENCE</scope>
    <source>
        <strain evidence="2">SMH2532-1</strain>
    </source>
</reference>
<proteinExistence type="predicted"/>
<feature type="signal peptide" evidence="1">
    <location>
        <begin position="1"/>
        <end position="16"/>
    </location>
</feature>
<dbReference type="EMBL" id="JAULSV010000003">
    <property type="protein sequence ID" value="KAK0649157.1"/>
    <property type="molecule type" value="Genomic_DNA"/>
</dbReference>
<gene>
    <name evidence="2" type="ORF">B0T16DRAFT_409530</name>
</gene>
<keyword evidence="3" id="KW-1185">Reference proteome</keyword>
<comment type="caution">
    <text evidence="2">The sequence shown here is derived from an EMBL/GenBank/DDBJ whole genome shotgun (WGS) entry which is preliminary data.</text>
</comment>
<keyword evidence="1" id="KW-0732">Signal</keyword>
<evidence type="ECO:0000313" key="2">
    <source>
        <dbReference type="EMBL" id="KAK0649157.1"/>
    </source>
</evidence>
<sequence length="168" mass="18027">MKPSIVLAAFLPLAWAAPAAQPSSEEKEARAYGSYLYEGDAGKLPAYTDYGSYEDAGTYQPVIYYDNDAGEAAKYSNYGDYKDAGEAGQYSDYGDYNGAGTDGNPNGIIAYNNYGKYTGVGEDAPTGDGAPAWWSAYAGAPPSTYKDYGNYKRRVMRTEGVPVVEGEE</sequence>
<dbReference type="AlphaFoldDB" id="A0AA39YAQ2"/>
<feature type="chain" id="PRO_5041364848" evidence="1">
    <location>
        <begin position="17"/>
        <end position="168"/>
    </location>
</feature>
<accession>A0AA39YAQ2</accession>
<protein>
    <submittedName>
        <fullName evidence="2">Uncharacterized protein</fullName>
    </submittedName>
</protein>
<dbReference type="Proteomes" id="UP001174936">
    <property type="component" value="Unassembled WGS sequence"/>
</dbReference>
<evidence type="ECO:0000256" key="1">
    <source>
        <dbReference type="SAM" id="SignalP"/>
    </source>
</evidence>
<evidence type="ECO:0000313" key="3">
    <source>
        <dbReference type="Proteomes" id="UP001174936"/>
    </source>
</evidence>